<dbReference type="KEGG" id="ahm:TL08_19845"/>
<name>A0AAC9HUI2_9PSEU</name>
<gene>
    <name evidence="2" type="ORF">TL08_19845</name>
</gene>
<dbReference type="Pfam" id="PF07336">
    <property type="entry name" value="ABATE"/>
    <property type="match status" value="1"/>
</dbReference>
<dbReference type="SUPFAM" id="SSF160904">
    <property type="entry name" value="Jann2411-like"/>
    <property type="match status" value="1"/>
</dbReference>
<dbReference type="InterPro" id="IPR021005">
    <property type="entry name" value="Znf_CGNR"/>
</dbReference>
<accession>A0AAC9HUI2</accession>
<protein>
    <submittedName>
        <fullName evidence="2">Conserved protein containing a Zn-ribbon-like motif</fullName>
    </submittedName>
</protein>
<dbReference type="EMBL" id="CP014859">
    <property type="protein sequence ID" value="AOS64760.1"/>
    <property type="molecule type" value="Genomic_DNA"/>
</dbReference>
<feature type="domain" description="Zinc finger CGNR" evidence="1">
    <location>
        <begin position="154"/>
        <end position="194"/>
    </location>
</feature>
<dbReference type="Gene3D" id="1.10.3300.10">
    <property type="entry name" value="Jann2411-like domain"/>
    <property type="match status" value="1"/>
</dbReference>
<sequence>MTGRQLAMQLAGTIRHDGAGGVADDLADPAGLTAWLADHAELLPEVAGPGRIPADEQTRSAVVAVRSATRALFARTVPGRPSRADEHRLPPIADAVAILNAASAADPVAPALNWSSGSAPAVELHSASNDPLTRLLATLARAAFDFLTGPDRDRLRACTAPRCVRYFLQGHGRQEFCKPACSNRARAARHYDRRHPERSNLSLG</sequence>
<evidence type="ECO:0000313" key="2">
    <source>
        <dbReference type="EMBL" id="AOS64760.1"/>
    </source>
</evidence>
<evidence type="ECO:0000313" key="3">
    <source>
        <dbReference type="Proteomes" id="UP000095210"/>
    </source>
</evidence>
<organism evidence="2 3">
    <name type="scientific">Actinoalloteichus hymeniacidonis</name>
    <dbReference type="NCBI Taxonomy" id="340345"/>
    <lineage>
        <taxon>Bacteria</taxon>
        <taxon>Bacillati</taxon>
        <taxon>Actinomycetota</taxon>
        <taxon>Actinomycetes</taxon>
        <taxon>Pseudonocardiales</taxon>
        <taxon>Pseudonocardiaceae</taxon>
        <taxon>Actinoalloteichus</taxon>
    </lineage>
</organism>
<dbReference type="AlphaFoldDB" id="A0AAC9HUI2"/>
<reference evidence="3" key="1">
    <citation type="submission" date="2016-03" db="EMBL/GenBank/DDBJ databases">
        <title>Complete genome sequence of the type strain Actinoalloteichus hymeniacidonis DSM 45092.</title>
        <authorList>
            <person name="Schaffert L."/>
            <person name="Albersmeier A."/>
            <person name="Winkler A."/>
            <person name="Kalinowski J."/>
            <person name="Zotchev S."/>
            <person name="Ruckert C."/>
        </authorList>
    </citation>
    <scope>NUCLEOTIDE SEQUENCE [LARGE SCALE GENOMIC DNA]</scope>
    <source>
        <strain evidence="3">HPA177(T) (DSM 45092(T))</strain>
    </source>
</reference>
<dbReference type="InterPro" id="IPR010852">
    <property type="entry name" value="ABATE"/>
</dbReference>
<dbReference type="InterPro" id="IPR023286">
    <property type="entry name" value="ABATE_dom_sf"/>
</dbReference>
<dbReference type="PANTHER" id="PTHR35525:SF3">
    <property type="entry name" value="BLL6575 PROTEIN"/>
    <property type="match status" value="1"/>
</dbReference>
<dbReference type="Proteomes" id="UP000095210">
    <property type="component" value="Chromosome"/>
</dbReference>
<dbReference type="PANTHER" id="PTHR35525">
    <property type="entry name" value="BLL6575 PROTEIN"/>
    <property type="match status" value="1"/>
</dbReference>
<proteinExistence type="predicted"/>
<dbReference type="Pfam" id="PF11706">
    <property type="entry name" value="zf-CGNR"/>
    <property type="match status" value="1"/>
</dbReference>
<evidence type="ECO:0000259" key="1">
    <source>
        <dbReference type="Pfam" id="PF11706"/>
    </source>
</evidence>
<keyword evidence="3" id="KW-1185">Reference proteome</keyword>
<dbReference type="RefSeq" id="WP_069851049.1">
    <property type="nucleotide sequence ID" value="NZ_CP014859.1"/>
</dbReference>